<feature type="transmembrane region" description="Helical" evidence="1">
    <location>
        <begin position="12"/>
        <end position="31"/>
    </location>
</feature>
<organism evidence="2 3">
    <name type="scientific">Cytobacillus firmus</name>
    <name type="common">Bacillus firmus</name>
    <dbReference type="NCBI Taxonomy" id="1399"/>
    <lineage>
        <taxon>Bacteria</taxon>
        <taxon>Bacillati</taxon>
        <taxon>Bacillota</taxon>
        <taxon>Bacilli</taxon>
        <taxon>Bacillales</taxon>
        <taxon>Bacillaceae</taxon>
        <taxon>Cytobacillus</taxon>
    </lineage>
</organism>
<evidence type="ECO:0000313" key="3">
    <source>
        <dbReference type="Proteomes" id="UP001163104"/>
    </source>
</evidence>
<keyword evidence="1" id="KW-0812">Transmembrane</keyword>
<evidence type="ECO:0000256" key="1">
    <source>
        <dbReference type="SAM" id="Phobius"/>
    </source>
</evidence>
<feature type="transmembrane region" description="Helical" evidence="1">
    <location>
        <begin position="139"/>
        <end position="157"/>
    </location>
</feature>
<protein>
    <submittedName>
        <fullName evidence="2">Uncharacterized protein</fullName>
    </submittedName>
</protein>
<reference evidence="2" key="1">
    <citation type="submission" date="2022-10" db="EMBL/GenBank/DDBJ databases">
        <title>Mechanism of multi-heavy metal repair in Cytobacillus Firmus M7.</title>
        <authorList>
            <person name="Li X."/>
            <person name="Yu C."/>
        </authorList>
    </citation>
    <scope>NUCLEOTIDE SEQUENCE</scope>
    <source>
        <strain evidence="2">M7</strain>
    </source>
</reference>
<evidence type="ECO:0000313" key="2">
    <source>
        <dbReference type="EMBL" id="UYG97226.1"/>
    </source>
</evidence>
<dbReference type="RefSeq" id="WP_227888935.1">
    <property type="nucleotide sequence ID" value="NZ_CP107027.1"/>
</dbReference>
<sequence length="163" mass="18766">MQKNHSSNQALMFFIIYIALLGSLIFAAVSFKPAFQQEQPSEISSAFSKELQIQKHNQEKKAAENEGKWQPSNSFVITAIAIGSCLDIIVVLLWARHENKKKQQGQFTNPNRLTNKKWFWYLVSMGIVLPKNGKLTFSLKNFILTVIFLVLLKFWLFDQLESI</sequence>
<accession>A0AA46P527</accession>
<keyword evidence="1" id="KW-1133">Transmembrane helix</keyword>
<feature type="transmembrane region" description="Helical" evidence="1">
    <location>
        <begin position="75"/>
        <end position="95"/>
    </location>
</feature>
<gene>
    <name evidence="2" type="ORF">OD459_09520</name>
</gene>
<proteinExistence type="predicted"/>
<dbReference type="AlphaFoldDB" id="A0AA46P527"/>
<dbReference type="Proteomes" id="UP001163104">
    <property type="component" value="Chromosome"/>
</dbReference>
<keyword evidence="1" id="KW-0472">Membrane</keyword>
<name>A0AA46P527_CYTFI</name>
<dbReference type="EMBL" id="CP107027">
    <property type="protein sequence ID" value="UYG97226.1"/>
    <property type="molecule type" value="Genomic_DNA"/>
</dbReference>